<keyword evidence="4 10" id="KW-0808">Transferase</keyword>
<evidence type="ECO:0000313" key="15">
    <source>
        <dbReference type="Proteomes" id="UP000464495"/>
    </source>
</evidence>
<comment type="caution">
    <text evidence="10">Lacks conserved residue(s) required for the propagation of feature annotation.</text>
</comment>
<accession>A0A6P1T017</accession>
<feature type="site" description="Interaction with substrate tRNA" evidence="10">
    <location>
        <position position="100"/>
    </location>
</feature>
<evidence type="ECO:0000256" key="9">
    <source>
        <dbReference type="ARBA" id="ARBA00049563"/>
    </source>
</evidence>
<evidence type="ECO:0000256" key="3">
    <source>
        <dbReference type="ARBA" id="ARBA00005842"/>
    </source>
</evidence>
<comment type="similarity">
    <text evidence="3 10 13">Belongs to the IPP transferase family.</text>
</comment>
<dbReference type="Pfam" id="PF01715">
    <property type="entry name" value="IPPT"/>
    <property type="match status" value="1"/>
</dbReference>
<evidence type="ECO:0000256" key="4">
    <source>
        <dbReference type="ARBA" id="ARBA00022679"/>
    </source>
</evidence>
<keyword evidence="7 10" id="KW-0067">ATP-binding</keyword>
<evidence type="ECO:0000256" key="10">
    <source>
        <dbReference type="HAMAP-Rule" id="MF_00185"/>
    </source>
</evidence>
<dbReference type="KEGG" id="amaq:GO499_06085"/>
<evidence type="ECO:0000256" key="13">
    <source>
        <dbReference type="RuleBase" id="RU003785"/>
    </source>
</evidence>
<evidence type="ECO:0000256" key="5">
    <source>
        <dbReference type="ARBA" id="ARBA00022694"/>
    </source>
</evidence>
<reference evidence="14 15" key="1">
    <citation type="submission" date="2019-12" db="EMBL/GenBank/DDBJ databases">
        <title>Complete genome sequence of Algicella marina strain 9Alg 56(T) isolated from the red alga Tichocarpus crinitus.</title>
        <authorList>
            <person name="Kim S.-G."/>
            <person name="Nedashkovskaya O.I."/>
        </authorList>
    </citation>
    <scope>NUCLEOTIDE SEQUENCE [LARGE SCALE GENOMIC DNA]</scope>
    <source>
        <strain evidence="14 15">9Alg 56</strain>
    </source>
</reference>
<evidence type="ECO:0000256" key="2">
    <source>
        <dbReference type="ARBA" id="ARBA00003213"/>
    </source>
</evidence>
<feature type="binding site" evidence="10">
    <location>
        <begin position="13"/>
        <end position="20"/>
    </location>
    <ligand>
        <name>ATP</name>
        <dbReference type="ChEBI" id="CHEBI:30616"/>
    </ligand>
</feature>
<dbReference type="CDD" id="cd02019">
    <property type="entry name" value="NK"/>
    <property type="match status" value="1"/>
</dbReference>
<gene>
    <name evidence="10 14" type="primary">miaA</name>
    <name evidence="14" type="ORF">GO499_06085</name>
</gene>
<evidence type="ECO:0000256" key="8">
    <source>
        <dbReference type="ARBA" id="ARBA00022842"/>
    </source>
</evidence>
<evidence type="ECO:0000313" key="14">
    <source>
        <dbReference type="EMBL" id="QHQ34796.1"/>
    </source>
</evidence>
<sequence>MTSALPRPILIAGPTASGKSALALRMAEALNGIIVNTDALQVYDCWQVLTARPPAEDLARAPHRLYGHVGYAQPYSVGNWLREVERLLASDRPLIFVGGTGLYFQALTQGLAEIPATPAPVRAEGDALLAAEGLDVFRHYLAQHDPDLFARMDTQNPARLQRAWEVHRATGRALSAWQAETGPPLVAEDAALTLSLVSDPDWLGQRIDRRLGMMLEEGALEECRAILPRWQPSLPASRALGAAEFTAALRGELTLDDALARARTATRQYAKRQRTWFRSKMRSWHQVESESLTRKGRIEDIISMA</sequence>
<dbReference type="Proteomes" id="UP000464495">
    <property type="component" value="Chromosome"/>
</dbReference>
<dbReference type="EMBL" id="CP046620">
    <property type="protein sequence ID" value="QHQ34796.1"/>
    <property type="molecule type" value="Genomic_DNA"/>
</dbReference>
<evidence type="ECO:0000256" key="7">
    <source>
        <dbReference type="ARBA" id="ARBA00022840"/>
    </source>
</evidence>
<feature type="site" description="Interaction with substrate tRNA" evidence="10">
    <location>
        <position position="122"/>
    </location>
</feature>
<proteinExistence type="inferred from homology"/>
<comment type="subunit">
    <text evidence="10">Monomer.</text>
</comment>
<keyword evidence="5 10" id="KW-0819">tRNA processing</keyword>
<evidence type="ECO:0000256" key="11">
    <source>
        <dbReference type="RuleBase" id="RU003783"/>
    </source>
</evidence>
<dbReference type="HAMAP" id="MF_00185">
    <property type="entry name" value="IPP_trans"/>
    <property type="match status" value="1"/>
</dbReference>
<dbReference type="GO" id="GO:0052381">
    <property type="term" value="F:tRNA dimethylallyltransferase activity"/>
    <property type="evidence" value="ECO:0007669"/>
    <property type="project" value="UniProtKB-UniRule"/>
</dbReference>
<evidence type="ECO:0000256" key="12">
    <source>
        <dbReference type="RuleBase" id="RU003784"/>
    </source>
</evidence>
<dbReference type="EC" id="2.5.1.75" evidence="10"/>
<name>A0A6P1T017_9RHOB</name>
<dbReference type="PANTHER" id="PTHR11088">
    <property type="entry name" value="TRNA DIMETHYLALLYLTRANSFERASE"/>
    <property type="match status" value="1"/>
</dbReference>
<evidence type="ECO:0000256" key="6">
    <source>
        <dbReference type="ARBA" id="ARBA00022741"/>
    </source>
</evidence>
<keyword evidence="6 10" id="KW-0547">Nucleotide-binding</keyword>
<comment type="catalytic activity">
    <reaction evidence="9 10 11">
        <text>adenosine(37) in tRNA + dimethylallyl diphosphate = N(6)-dimethylallyladenosine(37) in tRNA + diphosphate</text>
        <dbReference type="Rhea" id="RHEA:26482"/>
        <dbReference type="Rhea" id="RHEA-COMP:10162"/>
        <dbReference type="Rhea" id="RHEA-COMP:10375"/>
        <dbReference type="ChEBI" id="CHEBI:33019"/>
        <dbReference type="ChEBI" id="CHEBI:57623"/>
        <dbReference type="ChEBI" id="CHEBI:74411"/>
        <dbReference type="ChEBI" id="CHEBI:74415"/>
        <dbReference type="EC" id="2.5.1.75"/>
    </reaction>
</comment>
<dbReference type="InterPro" id="IPR018022">
    <property type="entry name" value="IPT"/>
</dbReference>
<organism evidence="14 15">
    <name type="scientific">Algicella marina</name>
    <dbReference type="NCBI Taxonomy" id="2683284"/>
    <lineage>
        <taxon>Bacteria</taxon>
        <taxon>Pseudomonadati</taxon>
        <taxon>Pseudomonadota</taxon>
        <taxon>Alphaproteobacteria</taxon>
        <taxon>Rhodobacterales</taxon>
        <taxon>Paracoccaceae</taxon>
        <taxon>Algicella</taxon>
    </lineage>
</organism>
<dbReference type="Gene3D" id="1.10.20.140">
    <property type="match status" value="1"/>
</dbReference>
<dbReference type="AlphaFoldDB" id="A0A6P1T017"/>
<keyword evidence="8 10" id="KW-0460">Magnesium</keyword>
<protein>
    <recommendedName>
        <fullName evidence="10">tRNA dimethylallyltransferase</fullName>
        <ecNumber evidence="10">2.5.1.75</ecNumber>
    </recommendedName>
    <alternativeName>
        <fullName evidence="10">Dimethylallyl diphosphate:tRNA dimethylallyltransferase</fullName>
        <shortName evidence="10">DMAPP:tRNA dimethylallyltransferase</shortName>
        <shortName evidence="10">DMATase</shortName>
    </alternativeName>
    <alternativeName>
        <fullName evidence="10">Isopentenyl-diphosphate:tRNA isopentenyltransferase</fullName>
        <shortName evidence="10">IPP transferase</shortName>
        <shortName evidence="10">IPPT</shortName>
        <shortName evidence="10">IPTase</shortName>
    </alternativeName>
</protein>
<dbReference type="NCBIfam" id="TIGR00174">
    <property type="entry name" value="miaA"/>
    <property type="match status" value="1"/>
</dbReference>
<evidence type="ECO:0000256" key="1">
    <source>
        <dbReference type="ARBA" id="ARBA00001946"/>
    </source>
</evidence>
<dbReference type="RefSeq" id="WP_161861363.1">
    <property type="nucleotide sequence ID" value="NZ_CP046620.1"/>
</dbReference>
<dbReference type="SUPFAM" id="SSF52540">
    <property type="entry name" value="P-loop containing nucleoside triphosphate hydrolases"/>
    <property type="match status" value="2"/>
</dbReference>
<dbReference type="InterPro" id="IPR039657">
    <property type="entry name" value="Dimethylallyltransferase"/>
</dbReference>
<dbReference type="InterPro" id="IPR027417">
    <property type="entry name" value="P-loop_NTPase"/>
</dbReference>
<dbReference type="GO" id="GO:0005524">
    <property type="term" value="F:ATP binding"/>
    <property type="evidence" value="ECO:0007669"/>
    <property type="project" value="UniProtKB-UniRule"/>
</dbReference>
<comment type="cofactor">
    <cofactor evidence="1 10">
        <name>Mg(2+)</name>
        <dbReference type="ChEBI" id="CHEBI:18420"/>
    </cofactor>
</comment>
<dbReference type="Gene3D" id="3.40.50.300">
    <property type="entry name" value="P-loop containing nucleotide triphosphate hydrolases"/>
    <property type="match status" value="1"/>
</dbReference>
<dbReference type="PANTHER" id="PTHR11088:SF60">
    <property type="entry name" value="TRNA DIMETHYLALLYLTRANSFERASE"/>
    <property type="match status" value="1"/>
</dbReference>
<keyword evidence="15" id="KW-1185">Reference proteome</keyword>
<feature type="binding site" evidence="10">
    <location>
        <begin position="15"/>
        <end position="20"/>
    </location>
    <ligand>
        <name>substrate</name>
    </ligand>
</feature>
<comment type="function">
    <text evidence="2 10 12">Catalyzes the transfer of a dimethylallyl group onto the adenine at position 37 in tRNAs that read codons beginning with uridine, leading to the formation of N6-(dimethylallyl)adenosine (i(6)A).</text>
</comment>
<dbReference type="GO" id="GO:0006400">
    <property type="term" value="P:tRNA modification"/>
    <property type="evidence" value="ECO:0007669"/>
    <property type="project" value="TreeGrafter"/>
</dbReference>